<accession>A0A016RSC5</accession>
<organism evidence="1 2">
    <name type="scientific">Ancylostoma ceylanicum</name>
    <dbReference type="NCBI Taxonomy" id="53326"/>
    <lineage>
        <taxon>Eukaryota</taxon>
        <taxon>Metazoa</taxon>
        <taxon>Ecdysozoa</taxon>
        <taxon>Nematoda</taxon>
        <taxon>Chromadorea</taxon>
        <taxon>Rhabditida</taxon>
        <taxon>Rhabditina</taxon>
        <taxon>Rhabditomorpha</taxon>
        <taxon>Strongyloidea</taxon>
        <taxon>Ancylostomatidae</taxon>
        <taxon>Ancylostomatinae</taxon>
        <taxon>Ancylostoma</taxon>
    </lineage>
</organism>
<comment type="caution">
    <text evidence="1">The sequence shown here is derived from an EMBL/GenBank/DDBJ whole genome shotgun (WGS) entry which is preliminary data.</text>
</comment>
<dbReference type="OrthoDB" id="5861461at2759"/>
<protein>
    <submittedName>
        <fullName evidence="1">Uncharacterized protein</fullName>
    </submittedName>
</protein>
<feature type="non-terminal residue" evidence="1">
    <location>
        <position position="1"/>
    </location>
</feature>
<evidence type="ECO:0000313" key="2">
    <source>
        <dbReference type="Proteomes" id="UP000024635"/>
    </source>
</evidence>
<gene>
    <name evidence="1" type="primary">Acey_s0389.g508</name>
    <name evidence="1" type="ORF">Y032_0389g508</name>
</gene>
<keyword evidence="2" id="KW-1185">Reference proteome</keyword>
<dbReference type="SUPFAM" id="SSF50729">
    <property type="entry name" value="PH domain-like"/>
    <property type="match status" value="1"/>
</dbReference>
<reference evidence="2" key="1">
    <citation type="journal article" date="2015" name="Nat. Genet.">
        <title>The genome and transcriptome of the zoonotic hookworm Ancylostoma ceylanicum identify infection-specific gene families.</title>
        <authorList>
            <person name="Schwarz E.M."/>
            <person name="Hu Y."/>
            <person name="Antoshechkin I."/>
            <person name="Miller M.M."/>
            <person name="Sternberg P.W."/>
            <person name="Aroian R.V."/>
        </authorList>
    </citation>
    <scope>NUCLEOTIDE SEQUENCE</scope>
    <source>
        <strain evidence="2">HY135</strain>
    </source>
</reference>
<sequence length="131" mass="15310">MKRITTRLKKDSVTTMPNWPDEKCTETPARLEGMVSIKRRKRRVINIARKFHAVLDKGILKLFIKKKAQVAPNPEFQIDLAKATIMYDEKRIILIFKTAAESHTLTPLEHTLDEWKDAIRKHRLHRQEAVG</sequence>
<name>A0A016RSC5_9BILA</name>
<dbReference type="EMBL" id="JARK01001725">
    <property type="protein sequence ID" value="EYB81196.1"/>
    <property type="molecule type" value="Genomic_DNA"/>
</dbReference>
<proteinExistence type="predicted"/>
<evidence type="ECO:0000313" key="1">
    <source>
        <dbReference type="EMBL" id="EYB81196.1"/>
    </source>
</evidence>
<dbReference type="AlphaFoldDB" id="A0A016RSC5"/>
<dbReference type="Proteomes" id="UP000024635">
    <property type="component" value="Unassembled WGS sequence"/>
</dbReference>